<dbReference type="Gene3D" id="2.60.40.1930">
    <property type="match status" value="1"/>
</dbReference>
<protein>
    <submittedName>
        <fullName evidence="1">MG2 domain protein</fullName>
    </submittedName>
</protein>
<keyword evidence="2" id="KW-1185">Reference proteome</keyword>
<dbReference type="Proteomes" id="UP000249949">
    <property type="component" value="Chromosome"/>
</dbReference>
<organism evidence="1 2">
    <name type="scientific">Candidatus Nitrosomarinus catalinensis</name>
    <dbReference type="NCBI Taxonomy" id="1898749"/>
    <lineage>
        <taxon>Archaea</taxon>
        <taxon>Nitrososphaerota</taxon>
        <taxon>Nitrososphaeria</taxon>
        <taxon>Nitrosopumilales</taxon>
        <taxon>Nitrosopumilaceae</taxon>
        <taxon>Candidatus Nitrosomarinus</taxon>
    </lineage>
</organism>
<sequence length="233" mass="25633">MKFNYVLLIAVVSIFTISALGQSVYGYGGPPENNSANNYTVEIITNQESYSLGESVVFTGSVNKYDQDRSLRITIFDSSKNLISTKKTPVDTYGKFSHSVELNEKFSDGKFIVKAQYGNSKSTVNTSSFLIVSGNSSTMESSNEIPVWIKNNAGWWADGSIDDSSFVQGIQFLVQEGFMKIPITQQGDSAGSNEIPVWIKNNAGWWADGSIDDSSFVQGIQFLVQEGFMKITN</sequence>
<evidence type="ECO:0000313" key="1">
    <source>
        <dbReference type="EMBL" id="ARS64585.1"/>
    </source>
</evidence>
<evidence type="ECO:0000313" key="2">
    <source>
        <dbReference type="Proteomes" id="UP000249949"/>
    </source>
</evidence>
<dbReference type="KEGG" id="nct:NMSP_0966"/>
<dbReference type="EMBL" id="CP021324">
    <property type="protein sequence ID" value="ARS64585.1"/>
    <property type="molecule type" value="Genomic_DNA"/>
</dbReference>
<accession>A0A2Z2HLJ4</accession>
<reference evidence="1 2" key="1">
    <citation type="journal article" date="2017" name="Environ. Microbiol.">
        <title>Genome and epigenome of a novel marine Thaumarchaeota strain suggest viral infection, phosphorothioation DNA modification and multiple restriction systems.</title>
        <authorList>
            <person name="Ahlgren N.A."/>
            <person name="Chen Y."/>
            <person name="Needham D.M."/>
            <person name="Parada A.E."/>
            <person name="Sachdeva R."/>
            <person name="Trinh V."/>
            <person name="Chen T."/>
            <person name="Fuhrman J.A."/>
        </authorList>
    </citation>
    <scope>NUCLEOTIDE SEQUENCE [LARGE SCALE GENOMIC DNA]</scope>
    <source>
        <strain evidence="1 2">SPOT01</strain>
    </source>
</reference>
<gene>
    <name evidence="1" type="ORF">NMSP_0966</name>
</gene>
<name>A0A2Z2HLJ4_9ARCH</name>
<proteinExistence type="predicted"/>
<dbReference type="AlphaFoldDB" id="A0A2Z2HLJ4"/>
<dbReference type="OrthoDB" id="2578at2157"/>